<dbReference type="InterPro" id="IPR011701">
    <property type="entry name" value="MFS"/>
</dbReference>
<keyword evidence="3" id="KW-0812">Transmembrane</keyword>
<keyword evidence="5" id="KW-1185">Reference proteome</keyword>
<comment type="subcellular location">
    <subcellularLocation>
        <location evidence="1">Membrane</location>
        <topology evidence="1">Multi-pass membrane protein</topology>
    </subcellularLocation>
</comment>
<feature type="transmembrane region" description="Helical" evidence="3">
    <location>
        <begin position="341"/>
        <end position="362"/>
    </location>
</feature>
<protein>
    <submittedName>
        <fullName evidence="4">MFS general substrate transporter</fullName>
    </submittedName>
</protein>
<evidence type="ECO:0000256" key="2">
    <source>
        <dbReference type="ARBA" id="ARBA00006727"/>
    </source>
</evidence>
<feature type="transmembrane region" description="Helical" evidence="3">
    <location>
        <begin position="64"/>
        <end position="84"/>
    </location>
</feature>
<dbReference type="PANTHER" id="PTHR11360:SF287">
    <property type="entry name" value="MFS MONOCARBOXYLATE TRANSPORTER"/>
    <property type="match status" value="1"/>
</dbReference>
<proteinExistence type="inferred from homology"/>
<dbReference type="Pfam" id="PF07690">
    <property type="entry name" value="MFS_1"/>
    <property type="match status" value="1"/>
</dbReference>
<evidence type="ECO:0000256" key="3">
    <source>
        <dbReference type="SAM" id="Phobius"/>
    </source>
</evidence>
<feature type="transmembrane region" description="Helical" evidence="3">
    <location>
        <begin position="311"/>
        <end position="329"/>
    </location>
</feature>
<feature type="transmembrane region" description="Helical" evidence="3">
    <location>
        <begin position="228"/>
        <end position="247"/>
    </location>
</feature>
<keyword evidence="3" id="KW-0472">Membrane</keyword>
<feature type="transmembrane region" description="Helical" evidence="3">
    <location>
        <begin position="163"/>
        <end position="183"/>
    </location>
</feature>
<dbReference type="Proteomes" id="UP001215598">
    <property type="component" value="Unassembled WGS sequence"/>
</dbReference>
<feature type="transmembrane region" description="Helical" evidence="3">
    <location>
        <begin position="403"/>
        <end position="425"/>
    </location>
</feature>
<feature type="transmembrane region" description="Helical" evidence="3">
    <location>
        <begin position="278"/>
        <end position="299"/>
    </location>
</feature>
<dbReference type="InterPro" id="IPR050327">
    <property type="entry name" value="Proton-linked_MCT"/>
</dbReference>
<dbReference type="InterPro" id="IPR036259">
    <property type="entry name" value="MFS_trans_sf"/>
</dbReference>
<dbReference type="AlphaFoldDB" id="A0AAD7IEL7"/>
<feature type="transmembrane region" description="Helical" evidence="3">
    <location>
        <begin position="452"/>
        <end position="471"/>
    </location>
</feature>
<evidence type="ECO:0000313" key="4">
    <source>
        <dbReference type="EMBL" id="KAJ7741351.1"/>
    </source>
</evidence>
<comment type="similarity">
    <text evidence="2">Belongs to the major facilitator superfamily. Monocarboxylate porter (TC 2.A.1.13) family.</text>
</comment>
<organism evidence="4 5">
    <name type="scientific">Mycena metata</name>
    <dbReference type="NCBI Taxonomy" id="1033252"/>
    <lineage>
        <taxon>Eukaryota</taxon>
        <taxon>Fungi</taxon>
        <taxon>Dikarya</taxon>
        <taxon>Basidiomycota</taxon>
        <taxon>Agaricomycotina</taxon>
        <taxon>Agaricomycetes</taxon>
        <taxon>Agaricomycetidae</taxon>
        <taxon>Agaricales</taxon>
        <taxon>Marasmiineae</taxon>
        <taxon>Mycenaceae</taxon>
        <taxon>Mycena</taxon>
    </lineage>
</organism>
<feature type="transmembrane region" description="Helical" evidence="3">
    <location>
        <begin position="140"/>
        <end position="157"/>
    </location>
</feature>
<feature type="transmembrane region" description="Helical" evidence="3">
    <location>
        <begin position="104"/>
        <end position="128"/>
    </location>
</feature>
<feature type="transmembrane region" description="Helical" evidence="3">
    <location>
        <begin position="195"/>
        <end position="216"/>
    </location>
</feature>
<dbReference type="EMBL" id="JARKIB010000099">
    <property type="protein sequence ID" value="KAJ7741351.1"/>
    <property type="molecule type" value="Genomic_DNA"/>
</dbReference>
<dbReference type="SUPFAM" id="SSF103473">
    <property type="entry name" value="MFS general substrate transporter"/>
    <property type="match status" value="1"/>
</dbReference>
<dbReference type="GO" id="GO:0016020">
    <property type="term" value="C:membrane"/>
    <property type="evidence" value="ECO:0007669"/>
    <property type="project" value="UniProtKB-SubCell"/>
</dbReference>
<dbReference type="Gene3D" id="1.20.1250.20">
    <property type="entry name" value="MFS general substrate transporter like domains"/>
    <property type="match status" value="2"/>
</dbReference>
<gene>
    <name evidence="4" type="ORF">B0H16DRAFT_1323882</name>
</gene>
<name>A0AAD7IEL7_9AGAR</name>
<evidence type="ECO:0000256" key="1">
    <source>
        <dbReference type="ARBA" id="ARBA00004141"/>
    </source>
</evidence>
<evidence type="ECO:0000313" key="5">
    <source>
        <dbReference type="Proteomes" id="UP001215598"/>
    </source>
</evidence>
<accession>A0AAD7IEL7</accession>
<sequence length="492" mass="52000">MTSQNSSDGSYPRDEIELASRIPLPASTSTIFAADSDYAIGSSEALGGANASVLPPTDGGIRAWSFLAAAFVVEAIVWGFPNAYGVFLGSYLQDPRYASQKSAASLLPLIGTLSSGIIYCSGPFVNPIAARFPQHRRKSMWFGAVLCSGSLLGASYANEIFQLVLLQGVVYGVGGALLYLPCISYMSEWFVARRGMANGILFAGTAVGGAVLPFLLPPLIASYGSSKTLRILAIAIAISLVPLLSLVKGRLPHTRARISGPAPRGAPKAQDWMRTKTFWLFLATNTLQALAYFVPIVYLPTFANNLHISSSNSAVALAMLNVASVLGRLSMGYLSDKFNPWLLALVTLLSTSVATFVLWGILSHSFGGLLAFGIAYGSIAGGWSSLWTGFVRPIAKDDPAVSTALYGYILLSRGIGNIVSTPISAKLYATPHNMTGSTGTGFDVGDGRFENMIIYVGTCFAGAAAIAALGWGMEARKSLTSPVGRDQRRDSE</sequence>
<dbReference type="PANTHER" id="PTHR11360">
    <property type="entry name" value="MONOCARBOXYLATE TRANSPORTER"/>
    <property type="match status" value="1"/>
</dbReference>
<feature type="transmembrane region" description="Helical" evidence="3">
    <location>
        <begin position="368"/>
        <end position="391"/>
    </location>
</feature>
<reference evidence="4" key="1">
    <citation type="submission" date="2023-03" db="EMBL/GenBank/DDBJ databases">
        <title>Massive genome expansion in bonnet fungi (Mycena s.s.) driven by repeated elements and novel gene families across ecological guilds.</title>
        <authorList>
            <consortium name="Lawrence Berkeley National Laboratory"/>
            <person name="Harder C.B."/>
            <person name="Miyauchi S."/>
            <person name="Viragh M."/>
            <person name="Kuo A."/>
            <person name="Thoen E."/>
            <person name="Andreopoulos B."/>
            <person name="Lu D."/>
            <person name="Skrede I."/>
            <person name="Drula E."/>
            <person name="Henrissat B."/>
            <person name="Morin E."/>
            <person name="Kohler A."/>
            <person name="Barry K."/>
            <person name="LaButti K."/>
            <person name="Morin E."/>
            <person name="Salamov A."/>
            <person name="Lipzen A."/>
            <person name="Mereny Z."/>
            <person name="Hegedus B."/>
            <person name="Baldrian P."/>
            <person name="Stursova M."/>
            <person name="Weitz H."/>
            <person name="Taylor A."/>
            <person name="Grigoriev I.V."/>
            <person name="Nagy L.G."/>
            <person name="Martin F."/>
            <person name="Kauserud H."/>
        </authorList>
    </citation>
    <scope>NUCLEOTIDE SEQUENCE</scope>
    <source>
        <strain evidence="4">CBHHK182m</strain>
    </source>
</reference>
<dbReference type="GO" id="GO:0022857">
    <property type="term" value="F:transmembrane transporter activity"/>
    <property type="evidence" value="ECO:0007669"/>
    <property type="project" value="InterPro"/>
</dbReference>
<keyword evidence="3" id="KW-1133">Transmembrane helix</keyword>
<comment type="caution">
    <text evidence="4">The sequence shown here is derived from an EMBL/GenBank/DDBJ whole genome shotgun (WGS) entry which is preliminary data.</text>
</comment>